<keyword evidence="2" id="KW-0813">Transport</keyword>
<dbReference type="SUPFAM" id="SSF103473">
    <property type="entry name" value="MFS general substrate transporter"/>
    <property type="match status" value="1"/>
</dbReference>
<evidence type="ECO:0000259" key="7">
    <source>
        <dbReference type="PROSITE" id="PS50850"/>
    </source>
</evidence>
<keyword evidence="5 6" id="KW-0472">Membrane</keyword>
<dbReference type="Gene3D" id="1.20.1250.20">
    <property type="entry name" value="MFS general substrate transporter like domains"/>
    <property type="match status" value="1"/>
</dbReference>
<dbReference type="GO" id="GO:0016020">
    <property type="term" value="C:membrane"/>
    <property type="evidence" value="ECO:0007669"/>
    <property type="project" value="UniProtKB-SubCell"/>
</dbReference>
<accession>A0A9D6V2Z0</accession>
<feature type="transmembrane region" description="Helical" evidence="6">
    <location>
        <begin position="219"/>
        <end position="240"/>
    </location>
</feature>
<feature type="transmembrane region" description="Helical" evidence="6">
    <location>
        <begin position="92"/>
        <end position="108"/>
    </location>
</feature>
<feature type="transmembrane region" description="Helical" evidence="6">
    <location>
        <begin position="252"/>
        <end position="279"/>
    </location>
</feature>
<organism evidence="8 9">
    <name type="scientific">Desulfomonile tiedjei</name>
    <dbReference type="NCBI Taxonomy" id="2358"/>
    <lineage>
        <taxon>Bacteria</taxon>
        <taxon>Pseudomonadati</taxon>
        <taxon>Thermodesulfobacteriota</taxon>
        <taxon>Desulfomonilia</taxon>
        <taxon>Desulfomonilales</taxon>
        <taxon>Desulfomonilaceae</taxon>
        <taxon>Desulfomonile</taxon>
    </lineage>
</organism>
<evidence type="ECO:0000256" key="6">
    <source>
        <dbReference type="SAM" id="Phobius"/>
    </source>
</evidence>
<feature type="transmembrane region" description="Helical" evidence="6">
    <location>
        <begin position="195"/>
        <end position="213"/>
    </location>
</feature>
<evidence type="ECO:0000256" key="5">
    <source>
        <dbReference type="ARBA" id="ARBA00023136"/>
    </source>
</evidence>
<dbReference type="EMBL" id="JACRDE010000258">
    <property type="protein sequence ID" value="MBI5249715.1"/>
    <property type="molecule type" value="Genomic_DNA"/>
</dbReference>
<comment type="subcellular location">
    <subcellularLocation>
        <location evidence="1">Membrane</location>
        <topology evidence="1">Multi-pass membrane protein</topology>
    </subcellularLocation>
</comment>
<proteinExistence type="predicted"/>
<protein>
    <submittedName>
        <fullName evidence="8">MFS transporter</fullName>
    </submittedName>
</protein>
<sequence length="338" mass="36295">RGKAIGITVTAVYIGLSVGPLVGGVLTQYFGWRSVFVVSTALGVPAIYFAIWKLNSEWYGAPGEKLDVLGSLLYAAAVTLVVYGFSSLPASESFWEIVAGLVLILVFIKWELKVARPVFNVELFTNRSFAFSSLAALINYSATFAVTFLLSLYLQYIKGFDPRTAGLILVSQPIMMAAFSPFAGRLSDRIEARKVASIGMAVTSIGLFGMTILGSDTPIGYIIGDLLLLGFGFALFSSPNMNAIMSSVEPKFYGLASGAVAAMRLLGQMLSMGLATLVFSLHIGRVKITPEHYPAFLRSVNAAFTIFAVICLFGIIASLARGRTSNETARGPENRDES</sequence>
<dbReference type="PROSITE" id="PS50850">
    <property type="entry name" value="MFS"/>
    <property type="match status" value="1"/>
</dbReference>
<dbReference type="Pfam" id="PF07690">
    <property type="entry name" value="MFS_1"/>
    <property type="match status" value="1"/>
</dbReference>
<comment type="caution">
    <text evidence="8">The sequence shown here is derived from an EMBL/GenBank/DDBJ whole genome shotgun (WGS) entry which is preliminary data.</text>
</comment>
<dbReference type="CDD" id="cd17321">
    <property type="entry name" value="MFS_MMR_MDR_like"/>
    <property type="match status" value="1"/>
</dbReference>
<name>A0A9D6V2Z0_9BACT</name>
<evidence type="ECO:0000256" key="1">
    <source>
        <dbReference type="ARBA" id="ARBA00004141"/>
    </source>
</evidence>
<dbReference type="FunFam" id="1.20.1250.20:FF:000503">
    <property type="entry name" value="Drug resistance transporter, EmrB/QacA subfamily"/>
    <property type="match status" value="1"/>
</dbReference>
<dbReference type="PANTHER" id="PTHR42718:SF9">
    <property type="entry name" value="MAJOR FACILITATOR SUPERFAMILY MULTIDRUG TRANSPORTER MFSC"/>
    <property type="match status" value="1"/>
</dbReference>
<dbReference type="Proteomes" id="UP000807825">
    <property type="component" value="Unassembled WGS sequence"/>
</dbReference>
<dbReference type="Gene3D" id="1.20.1720.10">
    <property type="entry name" value="Multidrug resistance protein D"/>
    <property type="match status" value="1"/>
</dbReference>
<dbReference type="InterPro" id="IPR036259">
    <property type="entry name" value="MFS_trans_sf"/>
</dbReference>
<feature type="transmembrane region" description="Helical" evidence="6">
    <location>
        <begin position="36"/>
        <end position="54"/>
    </location>
</feature>
<feature type="transmembrane region" description="Helical" evidence="6">
    <location>
        <begin position="66"/>
        <end position="86"/>
    </location>
</feature>
<evidence type="ECO:0000313" key="8">
    <source>
        <dbReference type="EMBL" id="MBI5249715.1"/>
    </source>
</evidence>
<evidence type="ECO:0000256" key="2">
    <source>
        <dbReference type="ARBA" id="ARBA00022448"/>
    </source>
</evidence>
<dbReference type="AlphaFoldDB" id="A0A9D6V2Z0"/>
<dbReference type="PANTHER" id="PTHR42718">
    <property type="entry name" value="MAJOR FACILITATOR SUPERFAMILY MULTIDRUG TRANSPORTER MFSC"/>
    <property type="match status" value="1"/>
</dbReference>
<reference evidence="8" key="1">
    <citation type="submission" date="2020-07" db="EMBL/GenBank/DDBJ databases">
        <title>Huge and variable diversity of episymbiotic CPR bacteria and DPANN archaea in groundwater ecosystems.</title>
        <authorList>
            <person name="He C.Y."/>
            <person name="Keren R."/>
            <person name="Whittaker M."/>
            <person name="Farag I.F."/>
            <person name="Doudna J."/>
            <person name="Cate J.H.D."/>
            <person name="Banfield J.F."/>
        </authorList>
    </citation>
    <scope>NUCLEOTIDE SEQUENCE</scope>
    <source>
        <strain evidence="8">NC_groundwater_1664_Pr3_B-0.1um_52_9</strain>
    </source>
</reference>
<feature type="transmembrane region" description="Helical" evidence="6">
    <location>
        <begin position="129"/>
        <end position="153"/>
    </location>
</feature>
<feature type="domain" description="Major facilitator superfamily (MFS) profile" evidence="7">
    <location>
        <begin position="1"/>
        <end position="326"/>
    </location>
</feature>
<feature type="transmembrane region" description="Helical" evidence="6">
    <location>
        <begin position="299"/>
        <end position="320"/>
    </location>
</feature>
<gene>
    <name evidence="8" type="ORF">HY912_09485</name>
</gene>
<evidence type="ECO:0000256" key="3">
    <source>
        <dbReference type="ARBA" id="ARBA00022692"/>
    </source>
</evidence>
<dbReference type="InterPro" id="IPR020846">
    <property type="entry name" value="MFS_dom"/>
</dbReference>
<feature type="transmembrane region" description="Helical" evidence="6">
    <location>
        <begin position="7"/>
        <end position="30"/>
    </location>
</feature>
<dbReference type="GO" id="GO:0022857">
    <property type="term" value="F:transmembrane transporter activity"/>
    <property type="evidence" value="ECO:0007669"/>
    <property type="project" value="InterPro"/>
</dbReference>
<evidence type="ECO:0000313" key="9">
    <source>
        <dbReference type="Proteomes" id="UP000807825"/>
    </source>
</evidence>
<dbReference type="InterPro" id="IPR011701">
    <property type="entry name" value="MFS"/>
</dbReference>
<feature type="non-terminal residue" evidence="8">
    <location>
        <position position="1"/>
    </location>
</feature>
<evidence type="ECO:0000256" key="4">
    <source>
        <dbReference type="ARBA" id="ARBA00022989"/>
    </source>
</evidence>
<keyword evidence="4 6" id="KW-1133">Transmembrane helix</keyword>
<keyword evidence="3 6" id="KW-0812">Transmembrane</keyword>